<dbReference type="PANTHER" id="PTHR34220">
    <property type="entry name" value="SENSOR HISTIDINE KINASE YPDA"/>
    <property type="match status" value="1"/>
</dbReference>
<dbReference type="OrthoDB" id="9792992at2"/>
<keyword evidence="1" id="KW-0812">Transmembrane</keyword>
<evidence type="ECO:0000313" key="4">
    <source>
        <dbReference type="Proteomes" id="UP000199045"/>
    </source>
</evidence>
<evidence type="ECO:0000256" key="1">
    <source>
        <dbReference type="SAM" id="Phobius"/>
    </source>
</evidence>
<feature type="transmembrane region" description="Helical" evidence="1">
    <location>
        <begin position="40"/>
        <end position="61"/>
    </location>
</feature>
<keyword evidence="3" id="KW-0808">Transferase</keyword>
<reference evidence="3 4" key="1">
    <citation type="submission" date="2016-10" db="EMBL/GenBank/DDBJ databases">
        <authorList>
            <person name="de Groot N.N."/>
        </authorList>
    </citation>
    <scope>NUCLEOTIDE SEQUENCE [LARGE SCALE GENOMIC DNA]</scope>
    <source>
        <strain evidence="3 4">DSM 527</strain>
    </source>
</reference>
<feature type="domain" description="Signal transduction histidine kinase internal region" evidence="2">
    <location>
        <begin position="151"/>
        <end position="227"/>
    </location>
</feature>
<keyword evidence="1" id="KW-0472">Membrane</keyword>
<gene>
    <name evidence="3" type="ORF">SAMN04488121_101262</name>
</gene>
<name>A0A1G7H1D1_CHIFI</name>
<feature type="transmembrane region" description="Helical" evidence="1">
    <location>
        <begin position="111"/>
        <end position="128"/>
    </location>
</feature>
<organism evidence="3 4">
    <name type="scientific">Chitinophaga filiformis</name>
    <name type="common">Myxococcus filiformis</name>
    <name type="synonym">Flexibacter filiformis</name>
    <dbReference type="NCBI Taxonomy" id="104663"/>
    <lineage>
        <taxon>Bacteria</taxon>
        <taxon>Pseudomonadati</taxon>
        <taxon>Bacteroidota</taxon>
        <taxon>Chitinophagia</taxon>
        <taxon>Chitinophagales</taxon>
        <taxon>Chitinophagaceae</taxon>
        <taxon>Chitinophaga</taxon>
    </lineage>
</organism>
<dbReference type="Proteomes" id="UP000199045">
    <property type="component" value="Unassembled WGS sequence"/>
</dbReference>
<dbReference type="GO" id="GO:0016020">
    <property type="term" value="C:membrane"/>
    <property type="evidence" value="ECO:0007669"/>
    <property type="project" value="InterPro"/>
</dbReference>
<dbReference type="InterPro" id="IPR050640">
    <property type="entry name" value="Bact_2-comp_sensor_kinase"/>
</dbReference>
<dbReference type="RefSeq" id="WP_089828428.1">
    <property type="nucleotide sequence ID" value="NZ_FNBN01000001.1"/>
</dbReference>
<keyword evidence="1" id="KW-1133">Transmembrane helix</keyword>
<accession>A0A1G7H1D1</accession>
<dbReference type="STRING" id="104663.SAMN04488121_101262"/>
<sequence>MNNEKRVILIPLIVLAGSIGLPIFLLPAPHKIVILSSMELSISVIVNNLLAAGGYYLNYYLLIPAFNSKRSIYFTFLILYAIISLYLPSVFNFITAFYYIDFRLIDRIGFAIPHLMLLSGAYMLSYILRRRKEWSLLHQEKADLELQKKTMELTALKHQIQPHFFFNTLNGIYGLAIRQSGKTPETILILSDMMRYVLYESDSEKVCLSREITHITNYIQMQQLRISPNNKVEFNVHDSDARLSIAPFLLMPFIENDFKYGISVNEATSMKISINYVENTLYFTSINTIITSSSRQGVGIRNVKRRLELIYPNQHELEITQHQREFIVNLRIHL</sequence>
<dbReference type="GO" id="GO:0000155">
    <property type="term" value="F:phosphorelay sensor kinase activity"/>
    <property type="evidence" value="ECO:0007669"/>
    <property type="project" value="InterPro"/>
</dbReference>
<feature type="transmembrane region" description="Helical" evidence="1">
    <location>
        <begin position="7"/>
        <end position="28"/>
    </location>
</feature>
<dbReference type="Pfam" id="PF06580">
    <property type="entry name" value="His_kinase"/>
    <property type="match status" value="1"/>
</dbReference>
<proteinExistence type="predicted"/>
<evidence type="ECO:0000313" key="3">
    <source>
        <dbReference type="EMBL" id="SDE94228.1"/>
    </source>
</evidence>
<dbReference type="InterPro" id="IPR010559">
    <property type="entry name" value="Sig_transdc_His_kin_internal"/>
</dbReference>
<evidence type="ECO:0000259" key="2">
    <source>
        <dbReference type="Pfam" id="PF06580"/>
    </source>
</evidence>
<dbReference type="EMBL" id="FNBN01000001">
    <property type="protein sequence ID" value="SDE94228.1"/>
    <property type="molecule type" value="Genomic_DNA"/>
</dbReference>
<dbReference type="PANTHER" id="PTHR34220:SF7">
    <property type="entry name" value="SENSOR HISTIDINE KINASE YPDA"/>
    <property type="match status" value="1"/>
</dbReference>
<protein>
    <submittedName>
        <fullName evidence="3">Histidine kinase</fullName>
    </submittedName>
</protein>
<keyword evidence="3" id="KW-0418">Kinase</keyword>
<dbReference type="AlphaFoldDB" id="A0A1G7H1D1"/>
<feature type="transmembrane region" description="Helical" evidence="1">
    <location>
        <begin position="73"/>
        <end position="99"/>
    </location>
</feature>